<gene>
    <name evidence="2" type="ORF">C4B63_2g761</name>
</gene>
<dbReference type="AlphaFoldDB" id="A0A2V2W467"/>
<dbReference type="VEuPathDB" id="TriTrypDB:BCY84_14092"/>
<dbReference type="Proteomes" id="UP000246121">
    <property type="component" value="Unassembled WGS sequence"/>
</dbReference>
<protein>
    <recommendedName>
        <fullName evidence="4">Peroxin 19</fullName>
    </recommendedName>
</protein>
<dbReference type="InterPro" id="IPR038322">
    <property type="entry name" value="Pex19_C_sf"/>
</dbReference>
<evidence type="ECO:0000313" key="2">
    <source>
        <dbReference type="EMBL" id="PWV02453.1"/>
    </source>
</evidence>
<dbReference type="VEuPathDB" id="TriTrypDB:C4B63_2g761"/>
<dbReference type="VEuPathDB" id="TriTrypDB:TcCLB.510661.279"/>
<feature type="compositionally biased region" description="Basic and acidic residues" evidence="1">
    <location>
        <begin position="23"/>
        <end position="47"/>
    </location>
</feature>
<dbReference type="VEuPathDB" id="TriTrypDB:TCDM_00165"/>
<dbReference type="EMBL" id="PRFA01000002">
    <property type="protein sequence ID" value="PWV02453.1"/>
    <property type="molecule type" value="Genomic_DNA"/>
</dbReference>
<comment type="caution">
    <text evidence="2">The sequence shown here is derived from an EMBL/GenBank/DDBJ whole genome shotgun (WGS) entry which is preliminary data.</text>
</comment>
<dbReference type="InterPro" id="IPR006708">
    <property type="entry name" value="Pex19"/>
</dbReference>
<dbReference type="PANTHER" id="PTHR12774">
    <property type="entry name" value="PEROXISOMAL BIOGENESIS FACTOR 19"/>
    <property type="match status" value="1"/>
</dbReference>
<evidence type="ECO:0008006" key="4">
    <source>
        <dbReference type="Google" id="ProtNLM"/>
    </source>
</evidence>
<feature type="compositionally biased region" description="Low complexity" evidence="1">
    <location>
        <begin position="155"/>
        <end position="165"/>
    </location>
</feature>
<feature type="region of interest" description="Disordered" evidence="1">
    <location>
        <begin position="21"/>
        <end position="53"/>
    </location>
</feature>
<dbReference type="GO" id="GO:0005778">
    <property type="term" value="C:peroxisomal membrane"/>
    <property type="evidence" value="ECO:0007669"/>
    <property type="project" value="TreeGrafter"/>
</dbReference>
<organism evidence="2 3">
    <name type="scientific">Trypanosoma cruzi</name>
    <dbReference type="NCBI Taxonomy" id="5693"/>
    <lineage>
        <taxon>Eukaryota</taxon>
        <taxon>Discoba</taxon>
        <taxon>Euglenozoa</taxon>
        <taxon>Kinetoplastea</taxon>
        <taxon>Metakinetoplastina</taxon>
        <taxon>Trypanosomatida</taxon>
        <taxon>Trypanosomatidae</taxon>
        <taxon>Trypanosoma</taxon>
        <taxon>Schizotrypanum</taxon>
    </lineage>
</organism>
<feature type="compositionally biased region" description="Polar residues" evidence="1">
    <location>
        <begin position="167"/>
        <end position="179"/>
    </location>
</feature>
<dbReference type="VEuPathDB" id="TriTrypDB:C3747_1g711"/>
<dbReference type="VEuPathDB" id="TriTrypDB:TcYC6_0069370"/>
<name>A0A2V2W467_TRYCR</name>
<sequence length="294" mass="32155">MKNPHDDDELDALLDDCINTMDEQERRHEEEVRARDAAREAELDKGTADSNQSGELMGLLQALMNGENGDGNADPETLMNTLNEEITRVSSLIDSLPDASEEERASMMEVREIFDRLTKMSSTNEDDAASDNVMNSDETLAEAFKKYMADIEKTSGSSAGNAAASETPRNTSSTEAPTGTANAAEFEDVIAGLSGMVLDCLLDPGMLKIMKVMQRTYPRWLAANESSTSVNDLARYKKQYDVVNSICDLVGDGPIDRQDATKTSQLVSLTHEFASLGPLPPDLEKLDAEEEQCE</sequence>
<proteinExistence type="predicted"/>
<reference evidence="2 3" key="1">
    <citation type="journal article" date="2018" name="Microb. Genom.">
        <title>Expanding an expanded genome: long-read sequencing of Trypanosoma cruzi.</title>
        <authorList>
            <person name="Berna L."/>
            <person name="Rodriguez M."/>
            <person name="Chiribao M.L."/>
            <person name="Parodi-Talice A."/>
            <person name="Pita S."/>
            <person name="Rijo G."/>
            <person name="Alvarez-Valin F."/>
            <person name="Robello C."/>
        </authorList>
    </citation>
    <scope>NUCLEOTIDE SEQUENCE [LARGE SCALE GENOMIC DNA]</scope>
    <source>
        <strain evidence="2 3">Dm28c</strain>
    </source>
</reference>
<dbReference type="Gene3D" id="1.20.120.900">
    <property type="entry name" value="Pex19, mPTS binding domain"/>
    <property type="match status" value="1"/>
</dbReference>
<dbReference type="Pfam" id="PF04614">
    <property type="entry name" value="Pex19"/>
    <property type="match status" value="1"/>
</dbReference>
<dbReference type="GO" id="GO:0033328">
    <property type="term" value="F:peroxisome membrane targeting sequence binding"/>
    <property type="evidence" value="ECO:0007669"/>
    <property type="project" value="TreeGrafter"/>
</dbReference>
<dbReference type="GO" id="GO:0045046">
    <property type="term" value="P:protein import into peroxisome membrane"/>
    <property type="evidence" value="ECO:0007669"/>
    <property type="project" value="TreeGrafter"/>
</dbReference>
<evidence type="ECO:0000256" key="1">
    <source>
        <dbReference type="SAM" id="MobiDB-lite"/>
    </source>
</evidence>
<feature type="region of interest" description="Disordered" evidence="1">
    <location>
        <begin position="155"/>
        <end position="179"/>
    </location>
</feature>
<dbReference type="VEuPathDB" id="TriTrypDB:TCSYLVIO_005818"/>
<dbReference type="PANTHER" id="PTHR12774:SF2">
    <property type="entry name" value="PEROXISOMAL BIOGENESIS FACTOR 19"/>
    <property type="match status" value="1"/>
</dbReference>
<accession>A0A2V2W467</accession>
<evidence type="ECO:0000313" key="3">
    <source>
        <dbReference type="Proteomes" id="UP000246121"/>
    </source>
</evidence>
<dbReference type="VEuPathDB" id="TriTrypDB:TcBrA4_0062080"/>
<dbReference type="VEuPathDB" id="TriTrypDB:TcG_00572"/>
<dbReference type="VEuPathDB" id="TriTrypDB:Tc_MARK_4446"/>
<dbReference type="VEuPathDB" id="TriTrypDB:TcCL_ESM00047"/>
<dbReference type="VEuPathDB" id="TriTrypDB:TcCLB.510737.100"/>
<dbReference type="VEuPathDB" id="TriTrypDB:ECC02_001378"/>